<comment type="cofactor">
    <cofactor evidence="1">
        <name>Mg(2+)</name>
        <dbReference type="ChEBI" id="CHEBI:18420"/>
    </cofactor>
</comment>
<keyword evidence="1" id="KW-0347">Helicase</keyword>
<keyword evidence="1" id="KW-0234">DNA repair</keyword>
<dbReference type="InterPro" id="IPR025476">
    <property type="entry name" value="Helitron_helicase-like"/>
</dbReference>
<comment type="catalytic activity">
    <reaction evidence="1">
        <text>ATP + H2O = ADP + phosphate + H(+)</text>
        <dbReference type="Rhea" id="RHEA:13065"/>
        <dbReference type="ChEBI" id="CHEBI:15377"/>
        <dbReference type="ChEBI" id="CHEBI:15378"/>
        <dbReference type="ChEBI" id="CHEBI:30616"/>
        <dbReference type="ChEBI" id="CHEBI:43474"/>
        <dbReference type="ChEBI" id="CHEBI:456216"/>
        <dbReference type="EC" id="5.6.2.3"/>
    </reaction>
</comment>
<dbReference type="InterPro" id="IPR027417">
    <property type="entry name" value="P-loop_NTPase"/>
</dbReference>
<dbReference type="GO" id="GO:0043139">
    <property type="term" value="F:5'-3' DNA helicase activity"/>
    <property type="evidence" value="ECO:0007669"/>
    <property type="project" value="UniProtKB-EC"/>
</dbReference>
<dbReference type="GO" id="GO:0000723">
    <property type="term" value="P:telomere maintenance"/>
    <property type="evidence" value="ECO:0007669"/>
    <property type="project" value="InterPro"/>
</dbReference>
<keyword evidence="1" id="KW-0227">DNA damage</keyword>
<evidence type="ECO:0000313" key="5">
    <source>
        <dbReference type="Proteomes" id="UP000326396"/>
    </source>
</evidence>
<reference evidence="4 5" key="1">
    <citation type="submission" date="2019-05" db="EMBL/GenBank/DDBJ databases">
        <title>Mikania micrantha, genome provides insights into the molecular mechanism of rapid growth.</title>
        <authorList>
            <person name="Liu B."/>
        </authorList>
    </citation>
    <scope>NUCLEOTIDE SEQUENCE [LARGE SCALE GENOMIC DNA]</scope>
    <source>
        <strain evidence="4">NLD-2019</strain>
        <tissue evidence="4">Leaf</tissue>
    </source>
</reference>
<keyword evidence="5" id="KW-1185">Reference proteome</keyword>
<dbReference type="GO" id="GO:0006281">
    <property type="term" value="P:DNA repair"/>
    <property type="evidence" value="ECO:0007669"/>
    <property type="project" value="UniProtKB-KW"/>
</dbReference>
<dbReference type="Gene3D" id="3.40.50.300">
    <property type="entry name" value="P-loop containing nucleotide triphosphate hydrolases"/>
    <property type="match status" value="1"/>
</dbReference>
<evidence type="ECO:0000313" key="4">
    <source>
        <dbReference type="EMBL" id="KAD4178348.1"/>
    </source>
</evidence>
<dbReference type="EC" id="5.6.2.3" evidence="1"/>
<dbReference type="Pfam" id="PF05970">
    <property type="entry name" value="PIF1"/>
    <property type="match status" value="1"/>
</dbReference>
<keyword evidence="1" id="KW-0233">DNA recombination</keyword>
<sequence length="1238" mass="143040">MTNEQPKDRNYVSTSRASTSAEKRKEYNTRYYASHKENDVSASTASASAEKRKEYNRRYYASRKVPKVRAHDVSQSDILISSIERLPLRTLQTNIINQMTQVTKDNGSCSSNGILITQTPTDDSTPTATLIYVIDEVMPEISRGIRIQPRTLLPQFSEVINQPSIQHENIEDDPYKFVFDGIPRDHRVLKERSPCPHCGAKLFAFEFATFCCMSGKTMLANSQIPDELYHLFTSQDEIGKLFRQNIRAYNTNFSFTSMGVTLDNTMTNMRDGVYTFRAHKGIYHKIDQLVSRDGTPRYLQLYFYDPDTELDHRLQWPNLDRSITEILTRVLSTNPYVNAFRSLAELGPLDNYRVTLNASVELDQRVYNRPTTSESGWHPNIPRQGVLINQVHSNDDDINEEMEEASTRSGRTNVAMREYYCYKFQIRSTENVLLFGGRLLQQFTVDVYIKLETSRLQFCERNQAKIRADLYQGIVDCVNAGEVNPNRVGQRIVLPASFIGGPRDMRRRFLDAMTLIQDDGKPDLFLTMTCNPQWPEICYNLKADQIAQDRPELVSRVFRVKLEDLKEQLFKKHLLGEVKAYVYVIEFQKCGLPYAHFLFIMYPQYKIINPDHYDKVVCAEIPDIRTLPKLHELVVKHMIHGPCGHLRTNSHCMQGDPKLCRFRYPRQFNEQTTQRDNAYPLYRRRNNGMKVDVRGHTVDNRRVVPYNPRLLMMFNCHMNVEVCSSIKSVKYLFKYVYKGHDKQVIQIDQKDQHVVINEIKRFQDARYVSPPETMWRIFSFPLSQIYPAVLALQLHLPNNQMVRFRDDDIMSVIIDRERDKRTMLTAFFETNSVDESARQYLYKEFPKYFTWNGGSRRWNRRLRKAQRGRIVSANPAEGERYYLRLLLSNIKGPTSFEDLCTVNGVKYTTFRKAALEIGLIKNDESLSQRLAEASLFQFPDSLRRLFATILVFCEPGDVRKLWNDHFDSLSEDHQLHCQSVERVENMVLTEISIFLQSMGKNLDDFDLPNITEDVNLQSTGYREIQEEYGILVEAEHLCAKDSLNFDKKIVFNEIMRHVNNDLPGLFFIDGPGGTGKTFVYKALLAEIRSRGLIALATASSGAAANNMPGGRTTHSRFKIPFNLNNNSMCNIKKQSRAAELIRLSKIIIWDEASMAKRHAIEAVDRTLQYIIGVSLPFGGKIMVMGGDFRQVLPVIKRGTRAQIVESSLRMSPLWSLMKKMRLTIRLSTAVTPLKILPH</sequence>
<dbReference type="AlphaFoldDB" id="A0A5N6MVE8"/>
<feature type="region of interest" description="Disordered" evidence="2">
    <location>
        <begin position="1"/>
        <end position="52"/>
    </location>
</feature>
<name>A0A5N6MVE8_9ASTR</name>
<feature type="compositionally biased region" description="Basic and acidic residues" evidence="2">
    <location>
        <begin position="1"/>
        <end position="10"/>
    </location>
</feature>
<evidence type="ECO:0000256" key="2">
    <source>
        <dbReference type="SAM" id="MobiDB-lite"/>
    </source>
</evidence>
<proteinExistence type="inferred from homology"/>
<gene>
    <name evidence="4" type="ORF">E3N88_26939</name>
</gene>
<dbReference type="InterPro" id="IPR010285">
    <property type="entry name" value="DNA_helicase_pif1-like_DEAD"/>
</dbReference>
<keyword evidence="1" id="KW-0547">Nucleotide-binding</keyword>
<keyword evidence="1" id="KW-0378">Hydrolase</keyword>
<dbReference type="InterPro" id="IPR003593">
    <property type="entry name" value="AAA+_ATPase"/>
</dbReference>
<protein>
    <recommendedName>
        <fullName evidence="1">ATP-dependent DNA helicase</fullName>
        <ecNumber evidence="1">5.6.2.3</ecNumber>
    </recommendedName>
</protein>
<dbReference type="GO" id="GO:0006310">
    <property type="term" value="P:DNA recombination"/>
    <property type="evidence" value="ECO:0007669"/>
    <property type="project" value="UniProtKB-KW"/>
</dbReference>
<dbReference type="SMART" id="SM00382">
    <property type="entry name" value="AAA"/>
    <property type="match status" value="1"/>
</dbReference>
<dbReference type="Proteomes" id="UP000326396">
    <property type="component" value="Linkage Group LG4"/>
</dbReference>
<comment type="caution">
    <text evidence="4">The sequence shown here is derived from an EMBL/GenBank/DDBJ whole genome shotgun (WGS) entry which is preliminary data.</text>
</comment>
<accession>A0A5N6MVE8</accession>
<dbReference type="Pfam" id="PF14214">
    <property type="entry name" value="Helitron_like_N"/>
    <property type="match status" value="1"/>
</dbReference>
<dbReference type="GO" id="GO:0016887">
    <property type="term" value="F:ATP hydrolysis activity"/>
    <property type="evidence" value="ECO:0007669"/>
    <property type="project" value="RHEA"/>
</dbReference>
<feature type="compositionally biased region" description="Basic and acidic residues" evidence="2">
    <location>
        <begin position="21"/>
        <end position="39"/>
    </location>
</feature>
<comment type="similarity">
    <text evidence="1">Belongs to the helicase family.</text>
</comment>
<keyword evidence="1" id="KW-0067">ATP-binding</keyword>
<dbReference type="GO" id="GO:0005524">
    <property type="term" value="F:ATP binding"/>
    <property type="evidence" value="ECO:0007669"/>
    <property type="project" value="UniProtKB-KW"/>
</dbReference>
<dbReference type="OrthoDB" id="1301806at2759"/>
<dbReference type="PANTHER" id="PTHR10492">
    <property type="match status" value="1"/>
</dbReference>
<dbReference type="PANTHER" id="PTHR10492:SF94">
    <property type="entry name" value="ATP-DEPENDENT DNA HELICASE"/>
    <property type="match status" value="1"/>
</dbReference>
<dbReference type="SUPFAM" id="SSF52540">
    <property type="entry name" value="P-loop containing nucleoside triphosphate hydrolases"/>
    <property type="match status" value="1"/>
</dbReference>
<feature type="domain" description="AAA+ ATPase" evidence="3">
    <location>
        <begin position="1062"/>
        <end position="1196"/>
    </location>
</feature>
<organism evidence="4 5">
    <name type="scientific">Mikania micrantha</name>
    <name type="common">bitter vine</name>
    <dbReference type="NCBI Taxonomy" id="192012"/>
    <lineage>
        <taxon>Eukaryota</taxon>
        <taxon>Viridiplantae</taxon>
        <taxon>Streptophyta</taxon>
        <taxon>Embryophyta</taxon>
        <taxon>Tracheophyta</taxon>
        <taxon>Spermatophyta</taxon>
        <taxon>Magnoliopsida</taxon>
        <taxon>eudicotyledons</taxon>
        <taxon>Gunneridae</taxon>
        <taxon>Pentapetalae</taxon>
        <taxon>asterids</taxon>
        <taxon>campanulids</taxon>
        <taxon>Asterales</taxon>
        <taxon>Asteraceae</taxon>
        <taxon>Asteroideae</taxon>
        <taxon>Heliantheae alliance</taxon>
        <taxon>Eupatorieae</taxon>
        <taxon>Mikania</taxon>
    </lineage>
</organism>
<evidence type="ECO:0000256" key="1">
    <source>
        <dbReference type="RuleBase" id="RU363044"/>
    </source>
</evidence>
<dbReference type="EMBL" id="SZYD01000014">
    <property type="protein sequence ID" value="KAD4178348.1"/>
    <property type="molecule type" value="Genomic_DNA"/>
</dbReference>
<evidence type="ECO:0000259" key="3">
    <source>
        <dbReference type="SMART" id="SM00382"/>
    </source>
</evidence>
<feature type="compositionally biased region" description="Polar residues" evidence="2">
    <location>
        <begin position="11"/>
        <end position="20"/>
    </location>
</feature>